<reference evidence="2 3" key="1">
    <citation type="submission" date="2016-10" db="EMBL/GenBank/DDBJ databases">
        <title>Rodentibacter gen. nov. and new species.</title>
        <authorList>
            <person name="Christensen H."/>
        </authorList>
    </citation>
    <scope>NUCLEOTIDE SEQUENCE [LARGE SCALE GENOMIC DNA]</scope>
    <source>
        <strain evidence="2 3">Ppn418</strain>
    </source>
</reference>
<dbReference type="SMART" id="SM00470">
    <property type="entry name" value="ParB"/>
    <property type="match status" value="1"/>
</dbReference>
<dbReference type="Gene3D" id="3.90.1530.10">
    <property type="entry name" value="Conserved hypothetical protein from pyrococcus furiosus pfu- 392566-001, ParB domain"/>
    <property type="match status" value="1"/>
</dbReference>
<dbReference type="SUPFAM" id="SSF110849">
    <property type="entry name" value="ParB/Sulfiredoxin"/>
    <property type="match status" value="1"/>
</dbReference>
<evidence type="ECO:0000313" key="3">
    <source>
        <dbReference type="Proteomes" id="UP000189426"/>
    </source>
</evidence>
<dbReference type="InterPro" id="IPR036086">
    <property type="entry name" value="ParB/Sulfiredoxin_sf"/>
</dbReference>
<dbReference type="EMBL" id="MLHG01000015">
    <property type="protein sequence ID" value="OOF40952.1"/>
    <property type="molecule type" value="Genomic_DNA"/>
</dbReference>
<organism evidence="2 3">
    <name type="scientific">Rodentibacter mrazii</name>
    <dbReference type="NCBI Taxonomy" id="1908257"/>
    <lineage>
        <taxon>Bacteria</taxon>
        <taxon>Pseudomonadati</taxon>
        <taxon>Pseudomonadota</taxon>
        <taxon>Gammaproteobacteria</taxon>
        <taxon>Pasteurellales</taxon>
        <taxon>Pasteurellaceae</taxon>
        <taxon>Rodentibacter</taxon>
    </lineage>
</organism>
<gene>
    <name evidence="2" type="ORF">BKK47_02680</name>
</gene>
<name>A0A1V3II85_9PAST</name>
<comment type="caution">
    <text evidence="2">The sequence shown here is derived from an EMBL/GenBank/DDBJ whole genome shotgun (WGS) entry which is preliminary data.</text>
</comment>
<accession>A0A1V3II85</accession>
<feature type="domain" description="ParB-like N-terminal" evidence="1">
    <location>
        <begin position="10"/>
        <end position="101"/>
    </location>
</feature>
<sequence length="232" mass="26216">MENKLITVIEERNLKELTLLANNARYMDKKEFDLLVSNIKNDGCLTSLPLVYDGDISGEVISGNHRVQAAIKAGIETAKVIVIKSPLNHDQKIALQLSHNSITGKDDPNLLKSLYDSIENLDFKMYSGVTDEMFKIDELALAAMTFETPKEEEVILHFLQGDKEIFCDALKKIEKKSQRLHLIADMSDFNSLFDVVFKVKADLNILNTTEAIRAVVRLAQERLSQLDEENHP</sequence>
<dbReference type="AlphaFoldDB" id="A0A1V3II85"/>
<evidence type="ECO:0000313" key="2">
    <source>
        <dbReference type="EMBL" id="OOF40952.1"/>
    </source>
</evidence>
<dbReference type="RefSeq" id="WP_077493385.1">
    <property type="nucleotide sequence ID" value="NZ_MLHG01000015.1"/>
</dbReference>
<dbReference type="STRING" id="1908257.BKK47_02680"/>
<evidence type="ECO:0000259" key="1">
    <source>
        <dbReference type="SMART" id="SM00470"/>
    </source>
</evidence>
<dbReference type="InterPro" id="IPR003115">
    <property type="entry name" value="ParB_N"/>
</dbReference>
<dbReference type="Pfam" id="PF02195">
    <property type="entry name" value="ParB_N"/>
    <property type="match status" value="1"/>
</dbReference>
<protein>
    <recommendedName>
        <fullName evidence="1">ParB-like N-terminal domain-containing protein</fullName>
    </recommendedName>
</protein>
<dbReference type="Proteomes" id="UP000189426">
    <property type="component" value="Unassembled WGS sequence"/>
</dbReference>
<proteinExistence type="predicted"/>
<keyword evidence="3" id="KW-1185">Reference proteome</keyword>